<dbReference type="EMBL" id="JH883389">
    <property type="protein sequence ID" value="ELR46591.1"/>
    <property type="molecule type" value="Genomic_DNA"/>
</dbReference>
<accession>L8HRT8</accession>
<evidence type="ECO:0000256" key="2">
    <source>
        <dbReference type="ARBA" id="ARBA00009523"/>
    </source>
</evidence>
<dbReference type="PIRSF" id="PIRSF006060">
    <property type="entry name" value="AA_transporter"/>
    <property type="match status" value="1"/>
</dbReference>
<feature type="transmembrane region" description="Helical" evidence="9">
    <location>
        <begin position="49"/>
        <end position="71"/>
    </location>
</feature>
<feature type="transmembrane region" description="Helical" evidence="9">
    <location>
        <begin position="91"/>
        <end position="118"/>
    </location>
</feature>
<dbReference type="AlphaFoldDB" id="L8HRT8"/>
<organism evidence="10 11">
    <name type="scientific">Bos mutus</name>
    <name type="common">wild yak</name>
    <dbReference type="NCBI Taxonomy" id="72004"/>
    <lineage>
        <taxon>Eukaryota</taxon>
        <taxon>Metazoa</taxon>
        <taxon>Chordata</taxon>
        <taxon>Craniata</taxon>
        <taxon>Vertebrata</taxon>
        <taxon>Euteleostomi</taxon>
        <taxon>Mammalia</taxon>
        <taxon>Eutheria</taxon>
        <taxon>Laurasiatheria</taxon>
        <taxon>Artiodactyla</taxon>
        <taxon>Ruminantia</taxon>
        <taxon>Pecora</taxon>
        <taxon>Bovidae</taxon>
        <taxon>Bovinae</taxon>
        <taxon>Bos</taxon>
    </lineage>
</organism>
<feature type="transmembrane region" description="Helical" evidence="9">
    <location>
        <begin position="401"/>
        <end position="418"/>
    </location>
</feature>
<evidence type="ECO:0000256" key="3">
    <source>
        <dbReference type="ARBA" id="ARBA00022448"/>
    </source>
</evidence>
<evidence type="ECO:0000313" key="11">
    <source>
        <dbReference type="Proteomes" id="UP000011080"/>
    </source>
</evidence>
<keyword evidence="6 9" id="KW-1133">Transmembrane helix</keyword>
<evidence type="ECO:0000256" key="6">
    <source>
        <dbReference type="ARBA" id="ARBA00022989"/>
    </source>
</evidence>
<comment type="similarity">
    <text evidence="2">Belongs to the amino acid-polyamine-organocation (APC) superfamily.</text>
</comment>
<evidence type="ECO:0000256" key="8">
    <source>
        <dbReference type="ARBA" id="ARBA00023157"/>
    </source>
</evidence>
<evidence type="ECO:0000256" key="1">
    <source>
        <dbReference type="ARBA" id="ARBA00004424"/>
    </source>
</evidence>
<feature type="transmembrane region" description="Helical" evidence="9">
    <location>
        <begin position="290"/>
        <end position="312"/>
    </location>
</feature>
<evidence type="ECO:0000256" key="7">
    <source>
        <dbReference type="ARBA" id="ARBA00023136"/>
    </source>
</evidence>
<dbReference type="InterPro" id="IPR002293">
    <property type="entry name" value="AA/rel_permease1"/>
</dbReference>
<dbReference type="STRING" id="72004.ENSBMUP00000019726"/>
<keyword evidence="3" id="KW-0813">Transport</keyword>
<feature type="transmembrane region" description="Helical" evidence="9">
    <location>
        <begin position="424"/>
        <end position="445"/>
    </location>
</feature>
<keyword evidence="5 9" id="KW-0812">Transmembrane</keyword>
<dbReference type="PANTHER" id="PTHR11785">
    <property type="entry name" value="AMINO ACID TRANSPORTER"/>
    <property type="match status" value="1"/>
</dbReference>
<name>L8HRT8_9CETA</name>
<dbReference type="Pfam" id="PF13520">
    <property type="entry name" value="AA_permease_2"/>
    <property type="match status" value="1"/>
</dbReference>
<feature type="transmembrane region" description="Helical" evidence="9">
    <location>
        <begin position="361"/>
        <end position="381"/>
    </location>
</feature>
<dbReference type="FunFam" id="1.20.1740.10:FF:000036">
    <property type="entry name" value="Solute carrier family 7 member 13"/>
    <property type="match status" value="1"/>
</dbReference>
<evidence type="ECO:0000313" key="10">
    <source>
        <dbReference type="EMBL" id="ELR46591.1"/>
    </source>
</evidence>
<evidence type="ECO:0008006" key="12">
    <source>
        <dbReference type="Google" id="ProtNLM"/>
    </source>
</evidence>
<sequence>LEKMKVGESTQLRRVIGYFHGTIFLFSIIIGAGIFIAPKGVLKYSSLNVGVSLSIWAACAVVSMLAALSHAELGTTFPRSGAQYYFLKRSLGPFVAFFYLWINLFSTPAGIAARSLMLAGYITQPFYPGCFVPEMPKKCLALAILWCLGILNARGVKEVTWFQTVSTAVKMTVLGFISVTGIVLLVRGRRENLARFEKAFDADVPDASQIAEAFLQGLFAYSGWGVLVRIAGELKSPSENIPKCVVTALTLVALIYLLVNVSYLSVLTPKEIMSSDAVAVSWMDRVIPSLQWAISLGVSSAIVSSLNCTVFSTSRLWCMASQEGQLPLILSTLNIHSCPVAAVIQMLIFASILIIPSDLILLINYVGFTDWIQLGLMMMGLLKLRFQEPNLSRPYKARLPFVFGTMAMSLFLVLTPIIKAPQMYHIYVILFILSGLLFYLPFVHFNLGSTYFNKITCFLQLLLNVSPTDDINEYISTGGNVQKNPPATATKKE</sequence>
<dbReference type="InterPro" id="IPR050598">
    <property type="entry name" value="AminoAcid_Transporter"/>
</dbReference>
<proteinExistence type="inferred from homology"/>
<dbReference type="GO" id="GO:0015179">
    <property type="term" value="F:L-amino acid transmembrane transporter activity"/>
    <property type="evidence" value="ECO:0007669"/>
    <property type="project" value="TreeGrafter"/>
</dbReference>
<keyword evidence="4" id="KW-1003">Cell membrane</keyword>
<comment type="subcellular location">
    <subcellularLocation>
        <location evidence="1">Apical cell membrane</location>
        <topology evidence="1">Multi-pass membrane protein</topology>
    </subcellularLocation>
</comment>
<evidence type="ECO:0000256" key="5">
    <source>
        <dbReference type="ARBA" id="ARBA00022692"/>
    </source>
</evidence>
<evidence type="ECO:0000256" key="4">
    <source>
        <dbReference type="ARBA" id="ARBA00022475"/>
    </source>
</evidence>
<feature type="transmembrane region" description="Helical" evidence="9">
    <location>
        <begin position="333"/>
        <end position="355"/>
    </location>
</feature>
<feature type="transmembrane region" description="Helical" evidence="9">
    <location>
        <begin position="244"/>
        <end position="266"/>
    </location>
</feature>
<dbReference type="GO" id="GO:0016324">
    <property type="term" value="C:apical plasma membrane"/>
    <property type="evidence" value="ECO:0007669"/>
    <property type="project" value="UniProtKB-SubCell"/>
</dbReference>
<feature type="transmembrane region" description="Helical" evidence="9">
    <location>
        <begin position="15"/>
        <end position="37"/>
    </location>
</feature>
<protein>
    <recommendedName>
        <fullName evidence="12">Solute carrier family 7 member 13</fullName>
    </recommendedName>
</protein>
<keyword evidence="8" id="KW-1015">Disulfide bond</keyword>
<feature type="transmembrane region" description="Helical" evidence="9">
    <location>
        <begin position="168"/>
        <end position="186"/>
    </location>
</feature>
<keyword evidence="7 9" id="KW-0472">Membrane</keyword>
<reference evidence="10 11" key="1">
    <citation type="journal article" date="2012" name="Nat. Genet.">
        <title>The yak genome and adaptation to life at high altitude.</title>
        <authorList>
            <person name="Qiu Q."/>
            <person name="Zhang G."/>
            <person name="Ma T."/>
            <person name="Qian W."/>
            <person name="Wang J."/>
            <person name="Ye Z."/>
            <person name="Cao C."/>
            <person name="Hu Q."/>
            <person name="Kim J."/>
            <person name="Larkin D.M."/>
            <person name="Auvil L."/>
            <person name="Capitanu B."/>
            <person name="Ma J."/>
            <person name="Lewin H.A."/>
            <person name="Qian X."/>
            <person name="Lang Y."/>
            <person name="Zhou R."/>
            <person name="Wang L."/>
            <person name="Wang K."/>
            <person name="Xia J."/>
            <person name="Liao S."/>
            <person name="Pan S."/>
            <person name="Lu X."/>
            <person name="Hou H."/>
            <person name="Wang Y."/>
            <person name="Zang X."/>
            <person name="Yin Y."/>
            <person name="Ma H."/>
            <person name="Zhang J."/>
            <person name="Wang Z."/>
            <person name="Zhang Y."/>
            <person name="Zhang D."/>
            <person name="Yonezawa T."/>
            <person name="Hasegawa M."/>
            <person name="Zhong Y."/>
            <person name="Liu W."/>
            <person name="Zhang Y."/>
            <person name="Huang Z."/>
            <person name="Zhang S."/>
            <person name="Long R."/>
            <person name="Yang H."/>
            <person name="Wang J."/>
            <person name="Lenstra J.A."/>
            <person name="Cooper D.N."/>
            <person name="Wu Y."/>
            <person name="Wang J."/>
            <person name="Shi P."/>
            <person name="Wang J."/>
            <person name="Liu J."/>
        </authorList>
    </citation>
    <scope>NUCLEOTIDE SEQUENCE [LARGE SCALE GENOMIC DNA]</scope>
    <source>
        <strain evidence="11">yakQH1</strain>
    </source>
</reference>
<gene>
    <name evidence="10" type="ORF">M91_20494</name>
</gene>
<dbReference type="PANTHER" id="PTHR11785:SF437">
    <property type="entry name" value="SOLUTE CARRIER FAMILY 7 MEMBER 13"/>
    <property type="match status" value="1"/>
</dbReference>
<dbReference type="Gene3D" id="1.20.1740.10">
    <property type="entry name" value="Amino acid/polyamine transporter I"/>
    <property type="match status" value="1"/>
</dbReference>
<feature type="transmembrane region" description="Helical" evidence="9">
    <location>
        <begin position="139"/>
        <end position="156"/>
    </location>
</feature>
<evidence type="ECO:0000256" key="9">
    <source>
        <dbReference type="SAM" id="Phobius"/>
    </source>
</evidence>
<feature type="non-terminal residue" evidence="10">
    <location>
        <position position="1"/>
    </location>
</feature>
<dbReference type="Proteomes" id="UP000011080">
    <property type="component" value="Unassembled WGS sequence"/>
</dbReference>